<dbReference type="EMBL" id="LAZR01011792">
    <property type="protein sequence ID" value="KKM59540.1"/>
    <property type="molecule type" value="Genomic_DNA"/>
</dbReference>
<reference evidence="1" key="1">
    <citation type="journal article" date="2015" name="Nature">
        <title>Complex archaea that bridge the gap between prokaryotes and eukaryotes.</title>
        <authorList>
            <person name="Spang A."/>
            <person name="Saw J.H."/>
            <person name="Jorgensen S.L."/>
            <person name="Zaremba-Niedzwiedzka K."/>
            <person name="Martijn J."/>
            <person name="Lind A.E."/>
            <person name="van Eijk R."/>
            <person name="Schleper C."/>
            <person name="Guy L."/>
            <person name="Ettema T.J."/>
        </authorList>
    </citation>
    <scope>NUCLEOTIDE SEQUENCE</scope>
</reference>
<proteinExistence type="predicted"/>
<name>A0A0F9IR69_9ZZZZ</name>
<accession>A0A0F9IR69</accession>
<organism evidence="1">
    <name type="scientific">marine sediment metagenome</name>
    <dbReference type="NCBI Taxonomy" id="412755"/>
    <lineage>
        <taxon>unclassified sequences</taxon>
        <taxon>metagenomes</taxon>
        <taxon>ecological metagenomes</taxon>
    </lineage>
</organism>
<evidence type="ECO:0000313" key="1">
    <source>
        <dbReference type="EMBL" id="KKM59540.1"/>
    </source>
</evidence>
<gene>
    <name evidence="1" type="ORF">LCGC14_1548000</name>
</gene>
<protein>
    <submittedName>
        <fullName evidence="1">Uncharacterized protein</fullName>
    </submittedName>
</protein>
<dbReference type="AlphaFoldDB" id="A0A0F9IR69"/>
<sequence>MVEVLVKNKVLEESLEEVEIVFLEELPVIEADNRMVKVRVEENPIKKALLKLFKKARYNPKYIEEEINIVKAKKNTYYRNYGLYGIF</sequence>
<comment type="caution">
    <text evidence="1">The sequence shown here is derived from an EMBL/GenBank/DDBJ whole genome shotgun (WGS) entry which is preliminary data.</text>
</comment>